<feature type="compositionally biased region" description="Low complexity" evidence="10">
    <location>
        <begin position="44"/>
        <end position="62"/>
    </location>
</feature>
<keyword evidence="8" id="KW-0804">Transcription</keyword>
<feature type="compositionally biased region" description="Low complexity" evidence="10">
    <location>
        <begin position="477"/>
        <end position="492"/>
    </location>
</feature>
<dbReference type="InterPro" id="IPR024786">
    <property type="entry name" value="TORC"/>
</dbReference>
<dbReference type="OrthoDB" id="8947034at2759"/>
<evidence type="ECO:0000256" key="1">
    <source>
        <dbReference type="ARBA" id="ARBA00004123"/>
    </source>
</evidence>
<dbReference type="InParanoid" id="A0A482WQP0"/>
<evidence type="ECO:0000256" key="7">
    <source>
        <dbReference type="ARBA" id="ARBA00023159"/>
    </source>
</evidence>
<evidence type="ECO:0000259" key="11">
    <source>
        <dbReference type="Pfam" id="PF12884"/>
    </source>
</evidence>
<dbReference type="SMR" id="A0A482WQP0"/>
<organism evidence="14 15">
    <name type="scientific">Laodelphax striatellus</name>
    <name type="common">Small brown planthopper</name>
    <name type="synonym">Delphax striatella</name>
    <dbReference type="NCBI Taxonomy" id="195883"/>
    <lineage>
        <taxon>Eukaryota</taxon>
        <taxon>Metazoa</taxon>
        <taxon>Ecdysozoa</taxon>
        <taxon>Arthropoda</taxon>
        <taxon>Hexapoda</taxon>
        <taxon>Insecta</taxon>
        <taxon>Pterygota</taxon>
        <taxon>Neoptera</taxon>
        <taxon>Paraneoptera</taxon>
        <taxon>Hemiptera</taxon>
        <taxon>Auchenorrhyncha</taxon>
        <taxon>Fulgoroidea</taxon>
        <taxon>Delphacidae</taxon>
        <taxon>Criomorphinae</taxon>
        <taxon>Laodelphax</taxon>
    </lineage>
</organism>
<keyword evidence="5" id="KW-0597">Phosphoprotein</keyword>
<evidence type="ECO:0000256" key="10">
    <source>
        <dbReference type="SAM" id="MobiDB-lite"/>
    </source>
</evidence>
<feature type="compositionally biased region" description="Basic and acidic residues" evidence="10">
    <location>
        <begin position="1"/>
        <end position="33"/>
    </location>
</feature>
<feature type="region of interest" description="Disordered" evidence="10">
    <location>
        <begin position="543"/>
        <end position="572"/>
    </location>
</feature>
<dbReference type="GO" id="GO:0008140">
    <property type="term" value="F:cAMP response element binding protein binding"/>
    <property type="evidence" value="ECO:0007669"/>
    <property type="project" value="InterPro"/>
</dbReference>
<evidence type="ECO:0000256" key="4">
    <source>
        <dbReference type="ARBA" id="ARBA00022490"/>
    </source>
</evidence>
<dbReference type="AlphaFoldDB" id="A0A482WQP0"/>
<dbReference type="GO" id="GO:0051289">
    <property type="term" value="P:protein homotetramerization"/>
    <property type="evidence" value="ECO:0007669"/>
    <property type="project" value="InterPro"/>
</dbReference>
<dbReference type="Pfam" id="PF12886">
    <property type="entry name" value="TORC_C"/>
    <property type="match status" value="1"/>
</dbReference>
<keyword evidence="4" id="KW-0963">Cytoplasm</keyword>
<feature type="compositionally biased region" description="Low complexity" evidence="10">
    <location>
        <begin position="422"/>
        <end position="466"/>
    </location>
</feature>
<evidence type="ECO:0000259" key="13">
    <source>
        <dbReference type="Pfam" id="PF12886"/>
    </source>
</evidence>
<feature type="compositionally biased region" description="Low complexity" evidence="10">
    <location>
        <begin position="379"/>
        <end position="411"/>
    </location>
</feature>
<dbReference type="PANTHER" id="PTHR13589:SF15">
    <property type="entry name" value="CREB-REGULATED TRANSCRIPTION COACTIVATOR, ISOFORM B"/>
    <property type="match status" value="1"/>
</dbReference>
<dbReference type="InterPro" id="IPR024785">
    <property type="entry name" value="TORC_C"/>
</dbReference>
<proteinExistence type="inferred from homology"/>
<reference evidence="14 15" key="1">
    <citation type="journal article" date="2017" name="Gigascience">
        <title>Genome sequence of the small brown planthopper, Laodelphax striatellus.</title>
        <authorList>
            <person name="Zhu J."/>
            <person name="Jiang F."/>
            <person name="Wang X."/>
            <person name="Yang P."/>
            <person name="Bao Y."/>
            <person name="Zhao W."/>
            <person name="Wang W."/>
            <person name="Lu H."/>
            <person name="Wang Q."/>
            <person name="Cui N."/>
            <person name="Li J."/>
            <person name="Chen X."/>
            <person name="Luo L."/>
            <person name="Yu J."/>
            <person name="Kang L."/>
            <person name="Cui F."/>
        </authorList>
    </citation>
    <scope>NUCLEOTIDE SEQUENCE [LARGE SCALE GENOMIC DNA]</scope>
    <source>
        <strain evidence="14">Lst14</strain>
    </source>
</reference>
<keyword evidence="6" id="KW-0805">Transcription regulation</keyword>
<sequence length="660" mass="70171">MANPRKFSEKIALHNQKQAEETAEFEKIMREVSDATNKANGAASGSKQQPQQQQHLRISSQSLGAFRGGSLPNVNNIANSSTVDLKSVLSNLDEMQQHQQKQQQPVMRGGASDGGGGGGLFIPRERGRSLGGGSGGSLGSGGGSGGPMRSRGSASCDKGRMEALPYYTAGGPYLSPPPPADPNWRRTNSDSALHQSGGGGGGGGGGSQDSHHHHHHAMRSPGAHRRGLDGHGQYDGQMYEPTRTRHVSVSPDGRPKSCEVPRVNIYPSQQEPGIVQIPIGNNTGSLPDLTSFHFPSPLPTPIDQDDHSSSPYSNSPQGTSPSTLSPTSLPPRQTSRFCYGGSPPNESPGPPPPHHHYNPLSPTTPGVKLENSVDTTSTSSSSSYSSHQQQQQQQHHQQNHHQQQQHQHQQQFIYHSAPSPQPTSQGQGQGQPLSPQTTPPQSMNVVNSLSYRSPNRPSPRNSPGLSVDYGSTSPICSSPQSPLSPASSTSTVPPFAEHNNFIFTQAQANALEQHFQQFNMMDSPGSGNIDFISSANAISSYTQSDDNCGGGGGGGGQQELSGGGDPGYFSTSPSQQLHYNCGGGQHTTPNTPSSIPDIVLTAPMEFDGYCSYQLGPDMFADECLREGLDPIDLDGLQMLTDQEVVITDPATEDHFRLDRL</sequence>
<feature type="domain" description="Transducer of regulated CREB activity middle" evidence="12">
    <location>
        <begin position="186"/>
        <end position="324"/>
    </location>
</feature>
<dbReference type="Proteomes" id="UP000291343">
    <property type="component" value="Unassembled WGS sequence"/>
</dbReference>
<evidence type="ECO:0000256" key="5">
    <source>
        <dbReference type="ARBA" id="ARBA00022553"/>
    </source>
</evidence>
<dbReference type="Pfam" id="PF12884">
    <property type="entry name" value="TORC_N"/>
    <property type="match status" value="1"/>
</dbReference>
<comment type="subcellular location">
    <subcellularLocation>
        <location evidence="2">Cytoplasm</location>
    </subcellularLocation>
    <subcellularLocation>
        <location evidence="1">Nucleus</location>
    </subcellularLocation>
</comment>
<feature type="domain" description="Transducer of regulated CREB activity N-terminal" evidence="11">
    <location>
        <begin position="3"/>
        <end position="72"/>
    </location>
</feature>
<dbReference type="Pfam" id="PF12885">
    <property type="entry name" value="TORC_M"/>
    <property type="match status" value="1"/>
</dbReference>
<dbReference type="GO" id="GO:0045944">
    <property type="term" value="P:positive regulation of transcription by RNA polymerase II"/>
    <property type="evidence" value="ECO:0007669"/>
    <property type="project" value="TreeGrafter"/>
</dbReference>
<evidence type="ECO:0000256" key="9">
    <source>
        <dbReference type="ARBA" id="ARBA00023242"/>
    </source>
</evidence>
<evidence type="ECO:0008006" key="16">
    <source>
        <dbReference type="Google" id="ProtNLM"/>
    </source>
</evidence>
<keyword evidence="7" id="KW-0010">Activator</keyword>
<name>A0A482WQP0_LAOST</name>
<dbReference type="InterPro" id="IPR024784">
    <property type="entry name" value="TORC_M"/>
</dbReference>
<dbReference type="STRING" id="195883.A0A482WQP0"/>
<gene>
    <name evidence="14" type="ORF">LSTR_LSTR008939</name>
</gene>
<evidence type="ECO:0000256" key="2">
    <source>
        <dbReference type="ARBA" id="ARBA00004496"/>
    </source>
</evidence>
<feature type="region of interest" description="Disordered" evidence="10">
    <location>
        <begin position="1"/>
        <end position="67"/>
    </location>
</feature>
<dbReference type="GO" id="GO:0005737">
    <property type="term" value="C:cytoplasm"/>
    <property type="evidence" value="ECO:0007669"/>
    <property type="project" value="UniProtKB-SubCell"/>
</dbReference>
<evidence type="ECO:0000313" key="15">
    <source>
        <dbReference type="Proteomes" id="UP000291343"/>
    </source>
</evidence>
<evidence type="ECO:0000313" key="14">
    <source>
        <dbReference type="EMBL" id="RZF35833.1"/>
    </source>
</evidence>
<protein>
    <recommendedName>
        <fullName evidence="16">Transducer of regulated CREB activity N-terminal domain-containing protein</fullName>
    </recommendedName>
</protein>
<keyword evidence="9" id="KW-0539">Nucleus</keyword>
<comment type="caution">
    <text evidence="14">The sequence shown here is derived from an EMBL/GenBank/DDBJ whole genome shotgun (WGS) entry which is preliminary data.</text>
</comment>
<dbReference type="PANTHER" id="PTHR13589">
    <property type="entry name" value="CREB-REGULATED TRANSCRIPTION COACTIVATOR"/>
    <property type="match status" value="1"/>
</dbReference>
<feature type="compositionally biased region" description="Gly residues" evidence="10">
    <location>
        <begin position="196"/>
        <end position="207"/>
    </location>
</feature>
<feature type="compositionally biased region" description="Low complexity" evidence="10">
    <location>
        <begin position="315"/>
        <end position="344"/>
    </location>
</feature>
<evidence type="ECO:0000259" key="12">
    <source>
        <dbReference type="Pfam" id="PF12885"/>
    </source>
</evidence>
<dbReference type="EMBL" id="QKKF02027445">
    <property type="protein sequence ID" value="RZF35833.1"/>
    <property type="molecule type" value="Genomic_DNA"/>
</dbReference>
<keyword evidence="15" id="KW-1185">Reference proteome</keyword>
<feature type="compositionally biased region" description="Gly residues" evidence="10">
    <location>
        <begin position="129"/>
        <end position="146"/>
    </location>
</feature>
<feature type="compositionally biased region" description="Gly residues" evidence="10">
    <location>
        <begin position="548"/>
        <end position="566"/>
    </location>
</feature>
<dbReference type="GO" id="GO:0005634">
    <property type="term" value="C:nucleus"/>
    <property type="evidence" value="ECO:0007669"/>
    <property type="project" value="UniProtKB-SubCell"/>
</dbReference>
<feature type="compositionally biased region" description="Basic residues" evidence="10">
    <location>
        <begin position="211"/>
        <end position="225"/>
    </location>
</feature>
<evidence type="ECO:0000256" key="3">
    <source>
        <dbReference type="ARBA" id="ARBA00007167"/>
    </source>
</evidence>
<comment type="similarity">
    <text evidence="3">Belongs to the TORC family.</text>
</comment>
<dbReference type="InterPro" id="IPR024783">
    <property type="entry name" value="TORC_N"/>
</dbReference>
<feature type="region of interest" description="Disordered" evidence="10">
    <location>
        <begin position="94"/>
        <end position="492"/>
    </location>
</feature>
<feature type="domain" description="Transducer of regulated CREB activity C-terminal" evidence="13">
    <location>
        <begin position="619"/>
        <end position="660"/>
    </location>
</feature>
<evidence type="ECO:0000256" key="8">
    <source>
        <dbReference type="ARBA" id="ARBA00023163"/>
    </source>
</evidence>
<feature type="compositionally biased region" description="Gly residues" evidence="10">
    <location>
        <begin position="111"/>
        <end position="120"/>
    </location>
</feature>
<evidence type="ECO:0000256" key="6">
    <source>
        <dbReference type="ARBA" id="ARBA00023015"/>
    </source>
</evidence>
<accession>A0A482WQP0</accession>